<proteinExistence type="predicted"/>
<evidence type="ECO:0000313" key="2">
    <source>
        <dbReference type="EMBL" id="MCI27030.1"/>
    </source>
</evidence>
<accession>A0A392QTW8</accession>
<reference evidence="2 3" key="1">
    <citation type="journal article" date="2018" name="Front. Plant Sci.">
        <title>Red Clover (Trifolium pratense) and Zigzag Clover (T. medium) - A Picture of Genomic Similarities and Differences.</title>
        <authorList>
            <person name="Dluhosova J."/>
            <person name="Istvanek J."/>
            <person name="Nedelnik J."/>
            <person name="Repkova J."/>
        </authorList>
    </citation>
    <scope>NUCLEOTIDE SEQUENCE [LARGE SCALE GENOMIC DNA]</scope>
    <source>
        <strain evidence="3">cv. 10/8</strain>
        <tissue evidence="2">Leaf</tissue>
    </source>
</reference>
<keyword evidence="3" id="KW-1185">Reference proteome</keyword>
<feature type="compositionally biased region" description="Polar residues" evidence="1">
    <location>
        <begin position="24"/>
        <end position="43"/>
    </location>
</feature>
<protein>
    <submittedName>
        <fullName evidence="2">60S ribosomal protein L23</fullName>
    </submittedName>
</protein>
<keyword evidence="2" id="KW-0687">Ribonucleoprotein</keyword>
<name>A0A392QTW8_9FABA</name>
<dbReference type="InterPro" id="IPR052929">
    <property type="entry name" value="RNase_H-like_EbsB-rel"/>
</dbReference>
<sequence length="96" mass="10571">MQIARDGINQWQVVNNFQQQQYHNSANNQQAAEVQHATTNYDSRSSHDGAAAGVVIWSAPAPGTFKCNVDAAIFKEHNCYGAGMCLRDDKGNFIRA</sequence>
<comment type="caution">
    <text evidence="2">The sequence shown here is derived from an EMBL/GenBank/DDBJ whole genome shotgun (WGS) entry which is preliminary data.</text>
</comment>
<dbReference type="AlphaFoldDB" id="A0A392QTW8"/>
<feature type="region of interest" description="Disordered" evidence="1">
    <location>
        <begin position="24"/>
        <end position="45"/>
    </location>
</feature>
<dbReference type="GO" id="GO:0005840">
    <property type="term" value="C:ribosome"/>
    <property type="evidence" value="ECO:0007669"/>
    <property type="project" value="UniProtKB-KW"/>
</dbReference>
<dbReference type="EMBL" id="LXQA010156928">
    <property type="protein sequence ID" value="MCI27030.1"/>
    <property type="molecule type" value="Genomic_DNA"/>
</dbReference>
<evidence type="ECO:0000256" key="1">
    <source>
        <dbReference type="SAM" id="MobiDB-lite"/>
    </source>
</evidence>
<dbReference type="PANTHER" id="PTHR47074:SF48">
    <property type="entry name" value="POLYNUCLEOTIDYL TRANSFERASE, RIBONUCLEASE H-LIKE SUPERFAMILY PROTEIN"/>
    <property type="match status" value="1"/>
</dbReference>
<evidence type="ECO:0000313" key="3">
    <source>
        <dbReference type="Proteomes" id="UP000265520"/>
    </source>
</evidence>
<dbReference type="PANTHER" id="PTHR47074">
    <property type="entry name" value="BNAC02G40300D PROTEIN"/>
    <property type="match status" value="1"/>
</dbReference>
<dbReference type="Proteomes" id="UP000265520">
    <property type="component" value="Unassembled WGS sequence"/>
</dbReference>
<organism evidence="2 3">
    <name type="scientific">Trifolium medium</name>
    <dbReference type="NCBI Taxonomy" id="97028"/>
    <lineage>
        <taxon>Eukaryota</taxon>
        <taxon>Viridiplantae</taxon>
        <taxon>Streptophyta</taxon>
        <taxon>Embryophyta</taxon>
        <taxon>Tracheophyta</taxon>
        <taxon>Spermatophyta</taxon>
        <taxon>Magnoliopsida</taxon>
        <taxon>eudicotyledons</taxon>
        <taxon>Gunneridae</taxon>
        <taxon>Pentapetalae</taxon>
        <taxon>rosids</taxon>
        <taxon>fabids</taxon>
        <taxon>Fabales</taxon>
        <taxon>Fabaceae</taxon>
        <taxon>Papilionoideae</taxon>
        <taxon>50 kb inversion clade</taxon>
        <taxon>NPAAA clade</taxon>
        <taxon>Hologalegina</taxon>
        <taxon>IRL clade</taxon>
        <taxon>Trifolieae</taxon>
        <taxon>Trifolium</taxon>
    </lineage>
</organism>
<keyword evidence="2" id="KW-0689">Ribosomal protein</keyword>